<dbReference type="AlphaFoldDB" id="A0A5A7PQ23"/>
<name>A0A5A7PQ23_STRAF</name>
<protein>
    <submittedName>
        <fullName evidence="1">30S ribosomal protein S19</fullName>
    </submittedName>
</protein>
<dbReference type="EMBL" id="BKCP01004894">
    <property type="protein sequence ID" value="GER34427.1"/>
    <property type="molecule type" value="Genomic_DNA"/>
</dbReference>
<dbReference type="PANTHER" id="PTHR35304">
    <property type="entry name" value="OS05G0120300 PROTEIN-RELATED"/>
    <property type="match status" value="1"/>
</dbReference>
<accession>A0A5A7PQ23</accession>
<feature type="non-terminal residue" evidence="1">
    <location>
        <position position="138"/>
    </location>
</feature>
<dbReference type="GO" id="GO:0005840">
    <property type="term" value="C:ribosome"/>
    <property type="evidence" value="ECO:0007669"/>
    <property type="project" value="UniProtKB-KW"/>
</dbReference>
<dbReference type="PANTHER" id="PTHR35304:SF1">
    <property type="entry name" value="OS05G0120300 PROTEIN"/>
    <property type="match status" value="1"/>
</dbReference>
<reference evidence="2" key="1">
    <citation type="journal article" date="2019" name="Curr. Biol.">
        <title>Genome Sequence of Striga asiatica Provides Insight into the Evolution of Plant Parasitism.</title>
        <authorList>
            <person name="Yoshida S."/>
            <person name="Kim S."/>
            <person name="Wafula E.K."/>
            <person name="Tanskanen J."/>
            <person name="Kim Y.M."/>
            <person name="Honaas L."/>
            <person name="Yang Z."/>
            <person name="Spallek T."/>
            <person name="Conn C.E."/>
            <person name="Ichihashi Y."/>
            <person name="Cheong K."/>
            <person name="Cui S."/>
            <person name="Der J.P."/>
            <person name="Gundlach H."/>
            <person name="Jiao Y."/>
            <person name="Hori C."/>
            <person name="Ishida J.K."/>
            <person name="Kasahara H."/>
            <person name="Kiba T."/>
            <person name="Kim M.S."/>
            <person name="Koo N."/>
            <person name="Laohavisit A."/>
            <person name="Lee Y.H."/>
            <person name="Lumba S."/>
            <person name="McCourt P."/>
            <person name="Mortimer J.C."/>
            <person name="Mutuku J.M."/>
            <person name="Nomura T."/>
            <person name="Sasaki-Sekimoto Y."/>
            <person name="Seto Y."/>
            <person name="Wang Y."/>
            <person name="Wakatake T."/>
            <person name="Sakakibara H."/>
            <person name="Demura T."/>
            <person name="Yamaguchi S."/>
            <person name="Yoneyama K."/>
            <person name="Manabe R.I."/>
            <person name="Nelson D.C."/>
            <person name="Schulman A.H."/>
            <person name="Timko M.P."/>
            <person name="dePamphilis C.W."/>
            <person name="Choi D."/>
            <person name="Shirasu K."/>
        </authorList>
    </citation>
    <scope>NUCLEOTIDE SEQUENCE [LARGE SCALE GENOMIC DNA]</scope>
    <source>
        <strain evidence="2">cv. UVA1</strain>
    </source>
</reference>
<proteinExistence type="predicted"/>
<evidence type="ECO:0000313" key="1">
    <source>
        <dbReference type="EMBL" id="GER34427.1"/>
    </source>
</evidence>
<organism evidence="1 2">
    <name type="scientific">Striga asiatica</name>
    <name type="common">Asiatic witchweed</name>
    <name type="synonym">Buchnera asiatica</name>
    <dbReference type="NCBI Taxonomy" id="4170"/>
    <lineage>
        <taxon>Eukaryota</taxon>
        <taxon>Viridiplantae</taxon>
        <taxon>Streptophyta</taxon>
        <taxon>Embryophyta</taxon>
        <taxon>Tracheophyta</taxon>
        <taxon>Spermatophyta</taxon>
        <taxon>Magnoliopsida</taxon>
        <taxon>eudicotyledons</taxon>
        <taxon>Gunneridae</taxon>
        <taxon>Pentapetalae</taxon>
        <taxon>asterids</taxon>
        <taxon>lamiids</taxon>
        <taxon>Lamiales</taxon>
        <taxon>Orobanchaceae</taxon>
        <taxon>Buchnereae</taxon>
        <taxon>Striga</taxon>
    </lineage>
</organism>
<evidence type="ECO:0000313" key="2">
    <source>
        <dbReference type="Proteomes" id="UP000325081"/>
    </source>
</evidence>
<sequence length="138" mass="15849">MENWPRATYNNLYKWPESDVEFMKKVIISGGYGVANKAFSCRQACLRSYTFSREEDNDNHNHHCCTKLKRLSKLKKKRSDRRRGRSPIPSYGGRCHVPSLLIVKTDASGHRVGSFMSIASFTIVAKGSWRISVSISYW</sequence>
<dbReference type="OrthoDB" id="749576at2759"/>
<keyword evidence="2" id="KW-1185">Reference proteome</keyword>
<comment type="caution">
    <text evidence="1">The sequence shown here is derived from an EMBL/GenBank/DDBJ whole genome shotgun (WGS) entry which is preliminary data.</text>
</comment>
<gene>
    <name evidence="1" type="ORF">STAS_10650</name>
</gene>
<dbReference type="Proteomes" id="UP000325081">
    <property type="component" value="Unassembled WGS sequence"/>
</dbReference>
<keyword evidence="1" id="KW-0689">Ribosomal protein</keyword>
<keyword evidence="1" id="KW-0687">Ribonucleoprotein</keyword>